<evidence type="ECO:0000313" key="10">
    <source>
        <dbReference type="Proteomes" id="UP000799429"/>
    </source>
</evidence>
<dbReference type="Gene3D" id="3.40.50.12710">
    <property type="match status" value="1"/>
</dbReference>
<dbReference type="FunFam" id="3.40.50.12710:FF:000004">
    <property type="entry name" value="Protein arginine methyltransferase NDUFAF7"/>
    <property type="match status" value="1"/>
</dbReference>
<proteinExistence type="inferred from homology"/>
<evidence type="ECO:0000256" key="2">
    <source>
        <dbReference type="ARBA" id="ARBA00005891"/>
    </source>
</evidence>
<evidence type="ECO:0000256" key="3">
    <source>
        <dbReference type="ARBA" id="ARBA00022603"/>
    </source>
</evidence>
<dbReference type="InterPro" id="IPR029063">
    <property type="entry name" value="SAM-dependent_MTases_sf"/>
</dbReference>
<dbReference type="AlphaFoldDB" id="A0A9P4SJU2"/>
<keyword evidence="5 7" id="KW-0496">Mitochondrion</keyword>
<evidence type="ECO:0000256" key="7">
    <source>
        <dbReference type="RuleBase" id="RU364114"/>
    </source>
</evidence>
<dbReference type="GO" id="GO:0005739">
    <property type="term" value="C:mitochondrion"/>
    <property type="evidence" value="ECO:0007669"/>
    <property type="project" value="UniProtKB-SubCell"/>
</dbReference>
<dbReference type="GO" id="GO:0035243">
    <property type="term" value="F:protein-arginine omega-N symmetric methyltransferase activity"/>
    <property type="evidence" value="ECO:0007669"/>
    <property type="project" value="UniProtKB-EC"/>
</dbReference>
<evidence type="ECO:0000256" key="6">
    <source>
        <dbReference type="ARBA" id="ARBA00048612"/>
    </source>
</evidence>
<keyword evidence="3 7" id="KW-0489">Methyltransferase</keyword>
<dbReference type="OrthoDB" id="5595109at2759"/>
<organism evidence="9 10">
    <name type="scientific">Patellaria atrata CBS 101060</name>
    <dbReference type="NCBI Taxonomy" id="1346257"/>
    <lineage>
        <taxon>Eukaryota</taxon>
        <taxon>Fungi</taxon>
        <taxon>Dikarya</taxon>
        <taxon>Ascomycota</taxon>
        <taxon>Pezizomycotina</taxon>
        <taxon>Dothideomycetes</taxon>
        <taxon>Dothideomycetes incertae sedis</taxon>
        <taxon>Patellariales</taxon>
        <taxon>Patellariaceae</taxon>
        <taxon>Patellaria</taxon>
    </lineage>
</organism>
<dbReference type="PANTHER" id="PTHR12049">
    <property type="entry name" value="PROTEIN ARGININE METHYLTRANSFERASE NDUFAF7, MITOCHONDRIAL"/>
    <property type="match status" value="1"/>
</dbReference>
<dbReference type="EMBL" id="MU006089">
    <property type="protein sequence ID" value="KAF2843127.1"/>
    <property type="molecule type" value="Genomic_DNA"/>
</dbReference>
<reference evidence="9" key="1">
    <citation type="journal article" date="2020" name="Stud. Mycol.">
        <title>101 Dothideomycetes genomes: a test case for predicting lifestyles and emergence of pathogens.</title>
        <authorList>
            <person name="Haridas S."/>
            <person name="Albert R."/>
            <person name="Binder M."/>
            <person name="Bloem J."/>
            <person name="Labutti K."/>
            <person name="Salamov A."/>
            <person name="Andreopoulos B."/>
            <person name="Baker S."/>
            <person name="Barry K."/>
            <person name="Bills G."/>
            <person name="Bluhm B."/>
            <person name="Cannon C."/>
            <person name="Castanera R."/>
            <person name="Culley D."/>
            <person name="Daum C."/>
            <person name="Ezra D."/>
            <person name="Gonzalez J."/>
            <person name="Henrissat B."/>
            <person name="Kuo A."/>
            <person name="Liang C."/>
            <person name="Lipzen A."/>
            <person name="Lutzoni F."/>
            <person name="Magnuson J."/>
            <person name="Mondo S."/>
            <person name="Nolan M."/>
            <person name="Ohm R."/>
            <person name="Pangilinan J."/>
            <person name="Park H.-J."/>
            <person name="Ramirez L."/>
            <person name="Alfaro M."/>
            <person name="Sun H."/>
            <person name="Tritt A."/>
            <person name="Yoshinaga Y."/>
            <person name="Zwiers L.-H."/>
            <person name="Turgeon B."/>
            <person name="Goodwin S."/>
            <person name="Spatafora J."/>
            <person name="Crous P."/>
            <person name="Grigoriev I."/>
        </authorList>
    </citation>
    <scope>NUCLEOTIDE SEQUENCE</scope>
    <source>
        <strain evidence="9">CBS 101060</strain>
    </source>
</reference>
<evidence type="ECO:0000256" key="8">
    <source>
        <dbReference type="SAM" id="MobiDB-lite"/>
    </source>
</evidence>
<dbReference type="InterPro" id="IPR038375">
    <property type="entry name" value="NDUFAF7_sf"/>
</dbReference>
<comment type="catalytic activity">
    <reaction evidence="6 7">
        <text>L-arginyl-[protein] + 2 S-adenosyl-L-methionine = N(omega),N(omega)'-dimethyl-L-arginyl-[protein] + 2 S-adenosyl-L-homocysteine + 2 H(+)</text>
        <dbReference type="Rhea" id="RHEA:48108"/>
        <dbReference type="Rhea" id="RHEA-COMP:10532"/>
        <dbReference type="Rhea" id="RHEA-COMP:11992"/>
        <dbReference type="ChEBI" id="CHEBI:15378"/>
        <dbReference type="ChEBI" id="CHEBI:29965"/>
        <dbReference type="ChEBI" id="CHEBI:57856"/>
        <dbReference type="ChEBI" id="CHEBI:59789"/>
        <dbReference type="ChEBI" id="CHEBI:88221"/>
        <dbReference type="EC" id="2.1.1.320"/>
    </reaction>
</comment>
<feature type="compositionally biased region" description="Low complexity" evidence="8">
    <location>
        <begin position="357"/>
        <end position="366"/>
    </location>
</feature>
<keyword evidence="4 7" id="KW-0808">Transferase</keyword>
<protein>
    <recommendedName>
        <fullName evidence="7">Protein arginine methyltransferase NDUFAF7</fullName>
        <ecNumber evidence="7">2.1.1.320</ecNumber>
    </recommendedName>
</protein>
<dbReference type="SUPFAM" id="SSF53335">
    <property type="entry name" value="S-adenosyl-L-methionine-dependent methyltransferases"/>
    <property type="match status" value="2"/>
</dbReference>
<comment type="subcellular location">
    <subcellularLocation>
        <location evidence="1 7">Mitochondrion</location>
    </subcellularLocation>
</comment>
<dbReference type="GO" id="GO:0032259">
    <property type="term" value="P:methylation"/>
    <property type="evidence" value="ECO:0007669"/>
    <property type="project" value="UniProtKB-KW"/>
</dbReference>
<evidence type="ECO:0000256" key="5">
    <source>
        <dbReference type="ARBA" id="ARBA00023128"/>
    </source>
</evidence>
<evidence type="ECO:0000313" key="9">
    <source>
        <dbReference type="EMBL" id="KAF2843127.1"/>
    </source>
</evidence>
<comment type="function">
    <text evidence="7">Arginine methyltransferase involved in the assembly or stability of mitochondrial NADH:ubiquinone oxidoreductase complex (complex I).</text>
</comment>
<dbReference type="InterPro" id="IPR003788">
    <property type="entry name" value="NDUFAF7"/>
</dbReference>
<comment type="caution">
    <text evidence="9">The sequence shown here is derived from an EMBL/GenBank/DDBJ whole genome shotgun (WGS) entry which is preliminary data.</text>
</comment>
<evidence type="ECO:0000256" key="1">
    <source>
        <dbReference type="ARBA" id="ARBA00004173"/>
    </source>
</evidence>
<comment type="similarity">
    <text evidence="2 7">Belongs to the NDUFAF7 family.</text>
</comment>
<dbReference type="Pfam" id="PF02636">
    <property type="entry name" value="Methyltransf_28"/>
    <property type="match status" value="1"/>
</dbReference>
<sequence length="523" mass="56306">MRPSFRLPVEVCRRISNKCPCNAPRTFACGRWSSSSATARQWSTPLAKSLAEAITTTGPISVAAYMRQCLTSPDSGYYTAHTEGRDQFGQKGDFVTSPEISQVFGELIGIWVLAEWMSQGKMSSGVQLVEVGPGRGTLMDDMLRTIRNFKPLASSIDAIYLVEASPSLREAQRKLLCGDAPIQDIEYGYQSTCKYSECTKIIWYDDIKFVPQAVDKSPFIIAHEFFDALPIHVFQSVTPSPTESSVITSTTGTSPTRSSRLPQTNQWRELLVAPTRAPDRFSSTSSKESIPEFQLILPKSSTPHSLYLPSLSPRYTALLPTSNAVIEISPSSLSTISTIATLIGGANPTPKSPPKSRPTSGKTVSSPQPPPFQKPHPSGAALIIDYGPASTIPTHSLRGIRAHKPCSPFTSPGLVDISADVDFVGLADAAISASPGVEVHGPVEQGTWLRAMGGAERVDILVKGVAAGKDGDGAKERIEGAWRRLVDRGPQGMGRLYKVMAIVPHVEGREGRRPVGFGGEVVG</sequence>
<dbReference type="Proteomes" id="UP000799429">
    <property type="component" value="Unassembled WGS sequence"/>
</dbReference>
<keyword evidence="10" id="KW-1185">Reference proteome</keyword>
<accession>A0A9P4SJU2</accession>
<name>A0A9P4SJU2_9PEZI</name>
<evidence type="ECO:0000256" key="4">
    <source>
        <dbReference type="ARBA" id="ARBA00022679"/>
    </source>
</evidence>
<feature type="region of interest" description="Disordered" evidence="8">
    <location>
        <begin position="343"/>
        <end position="380"/>
    </location>
</feature>
<gene>
    <name evidence="9" type="ORF">M501DRAFT_946247</name>
</gene>
<dbReference type="EC" id="2.1.1.320" evidence="7"/>
<dbReference type="GO" id="GO:0032981">
    <property type="term" value="P:mitochondrial respiratory chain complex I assembly"/>
    <property type="evidence" value="ECO:0007669"/>
    <property type="project" value="TreeGrafter"/>
</dbReference>
<feature type="region of interest" description="Disordered" evidence="8">
    <location>
        <begin position="239"/>
        <end position="262"/>
    </location>
</feature>
<dbReference type="PANTHER" id="PTHR12049:SF7">
    <property type="entry name" value="PROTEIN ARGININE METHYLTRANSFERASE NDUFAF7, MITOCHONDRIAL"/>
    <property type="match status" value="1"/>
</dbReference>
<feature type="compositionally biased region" description="Low complexity" evidence="8">
    <location>
        <begin position="242"/>
        <end position="259"/>
    </location>
</feature>